<gene>
    <name evidence="2" type="ORF">FNW11_00925</name>
    <name evidence="1" type="ORF">FNW12_00405</name>
</gene>
<dbReference type="Pfam" id="PF20391">
    <property type="entry name" value="DUF6686"/>
    <property type="match status" value="1"/>
</dbReference>
<evidence type="ECO:0000313" key="3">
    <source>
        <dbReference type="Proteomes" id="UP000318528"/>
    </source>
</evidence>
<comment type="caution">
    <text evidence="2">The sequence shown here is derived from an EMBL/GenBank/DDBJ whole genome shotgun (WGS) entry which is preliminary data.</text>
</comment>
<dbReference type="OrthoDB" id="1145224at2"/>
<protein>
    <submittedName>
        <fullName evidence="2">Uncharacterized protein</fullName>
    </submittedName>
</protein>
<dbReference type="Proteomes" id="UP000318528">
    <property type="component" value="Unassembled WGS sequence"/>
</dbReference>
<accession>A0A553BYV3</accession>
<reference evidence="3 4" key="1">
    <citation type="submission" date="2019-07" db="EMBL/GenBank/DDBJ databases">
        <title>Novel species of Flavobacterium.</title>
        <authorList>
            <person name="Liu Q."/>
            <person name="Xin Y.-H."/>
        </authorList>
    </citation>
    <scope>NUCLEOTIDE SEQUENCE [LARGE SCALE GENOMIC DNA]</scope>
    <source>
        <strain evidence="1 3">GSP39</strain>
        <strain evidence="2 4">GSR22</strain>
    </source>
</reference>
<name>A0A553BYV3_9FLAO</name>
<dbReference type="EMBL" id="VJZN01000001">
    <property type="protein sequence ID" value="TRX10408.1"/>
    <property type="molecule type" value="Genomic_DNA"/>
</dbReference>
<dbReference type="InterPro" id="IPR046508">
    <property type="entry name" value="DUF6686"/>
</dbReference>
<sequence>MCAINFLKRTKDGILLYCHCSDKYQLLFKNINYNLTLFELERFVHYIENVNESYWEEEYKNSVYDKRIPIPSVQANLMILLDLVDLYELRELLNYKTKETKYVTFREIDY</sequence>
<proteinExistence type="predicted"/>
<dbReference type="RefSeq" id="WP_143385755.1">
    <property type="nucleotide sequence ID" value="NZ_VJZL01000001.1"/>
</dbReference>
<evidence type="ECO:0000313" key="4">
    <source>
        <dbReference type="Proteomes" id="UP000318669"/>
    </source>
</evidence>
<dbReference type="Proteomes" id="UP000318669">
    <property type="component" value="Unassembled WGS sequence"/>
</dbReference>
<evidence type="ECO:0000313" key="1">
    <source>
        <dbReference type="EMBL" id="TRX10408.1"/>
    </source>
</evidence>
<dbReference type="AlphaFoldDB" id="A0A553BYV3"/>
<dbReference type="EMBL" id="VJZL01000001">
    <property type="protein sequence ID" value="TRX13457.1"/>
    <property type="molecule type" value="Genomic_DNA"/>
</dbReference>
<evidence type="ECO:0000313" key="2">
    <source>
        <dbReference type="EMBL" id="TRX13457.1"/>
    </source>
</evidence>
<organism evidence="2 4">
    <name type="scientific">Flavobacterium gawalongense</name>
    <dbReference type="NCBI Taxonomy" id="2594432"/>
    <lineage>
        <taxon>Bacteria</taxon>
        <taxon>Pseudomonadati</taxon>
        <taxon>Bacteroidota</taxon>
        <taxon>Flavobacteriia</taxon>
        <taxon>Flavobacteriales</taxon>
        <taxon>Flavobacteriaceae</taxon>
        <taxon>Flavobacterium</taxon>
    </lineage>
</organism>
<keyword evidence="3" id="KW-1185">Reference proteome</keyword>